<dbReference type="InterPro" id="IPR005013">
    <property type="entry name" value="DDOST_48_kDa_subunit"/>
</dbReference>
<accession>A0A8J4UYT5</accession>
<gene>
    <name evidence="11" type="ORF">CYY_006687</name>
</gene>
<evidence type="ECO:0000256" key="1">
    <source>
        <dbReference type="ARBA" id="ARBA00004479"/>
    </source>
</evidence>
<keyword evidence="7 8" id="KW-0472">Membrane</keyword>
<comment type="pathway">
    <text evidence="2 8">Protein modification; protein glycosylation.</text>
</comment>
<feature type="chain" id="PRO_5035339675" description="Dolichyl-diphosphooligosaccharide--protein glycosyltransferase 48 kDa subunit" evidence="8">
    <location>
        <begin position="21"/>
        <end position="423"/>
    </location>
</feature>
<keyword evidence="4 8" id="KW-0812">Transmembrane</keyword>
<dbReference type="UniPathway" id="UPA00378"/>
<feature type="domain" description="OST48 N-terminal" evidence="9">
    <location>
        <begin position="26"/>
        <end position="262"/>
    </location>
</feature>
<comment type="caution">
    <text evidence="11">The sequence shown here is derived from an EMBL/GenBank/DDBJ whole genome shotgun (WGS) entry which is preliminary data.</text>
</comment>
<proteinExistence type="inferred from homology"/>
<comment type="subunit">
    <text evidence="8">Component of the oligosaccharyltransferase (OST) complex.</text>
</comment>
<reference evidence="11" key="1">
    <citation type="submission" date="2020-01" db="EMBL/GenBank/DDBJ databases">
        <title>Development of genomics and gene disruption for Polysphondylium violaceum indicates a role for the polyketide synthase stlB in stalk morphogenesis.</title>
        <authorList>
            <person name="Narita B."/>
            <person name="Kawabe Y."/>
            <person name="Kin K."/>
            <person name="Saito T."/>
            <person name="Gibbs R."/>
            <person name="Kuspa A."/>
            <person name="Muzny D."/>
            <person name="Queller D."/>
            <person name="Richards S."/>
            <person name="Strassman J."/>
            <person name="Sucgang R."/>
            <person name="Worley K."/>
            <person name="Schaap P."/>
        </authorList>
    </citation>
    <scope>NUCLEOTIDE SEQUENCE</scope>
    <source>
        <strain evidence="11">QSvi11</strain>
    </source>
</reference>
<evidence type="ECO:0000256" key="3">
    <source>
        <dbReference type="ARBA" id="ARBA00008743"/>
    </source>
</evidence>
<feature type="transmembrane region" description="Helical" evidence="8">
    <location>
        <begin position="393"/>
        <end position="415"/>
    </location>
</feature>
<keyword evidence="8" id="KW-0732">Signal</keyword>
<comment type="subcellular location">
    <subcellularLocation>
        <location evidence="8">Endoplasmic reticulum membrane</location>
        <topology evidence="8">Single-pass type I membrane protein</topology>
    </subcellularLocation>
    <subcellularLocation>
        <location evidence="1">Membrane</location>
        <topology evidence="1">Single-pass type I membrane protein</topology>
    </subcellularLocation>
</comment>
<dbReference type="AlphaFoldDB" id="A0A8J4UYT5"/>
<dbReference type="InterPro" id="IPR055459">
    <property type="entry name" value="OST48_MD"/>
</dbReference>
<protein>
    <recommendedName>
        <fullName evidence="8">Dolichyl-diphosphooligosaccharide--protein glycosyltransferase 48 kDa subunit</fullName>
        <shortName evidence="8">Oligosaccharyl transferase 48 kDa subunit</shortName>
    </recommendedName>
</protein>
<comment type="similarity">
    <text evidence="3 8">Belongs to the DDOST 48 kDa subunit family.</text>
</comment>
<keyword evidence="6 8" id="KW-1133">Transmembrane helix</keyword>
<evidence type="ECO:0000259" key="9">
    <source>
        <dbReference type="Pfam" id="PF03345"/>
    </source>
</evidence>
<evidence type="ECO:0000256" key="4">
    <source>
        <dbReference type="ARBA" id="ARBA00022692"/>
    </source>
</evidence>
<evidence type="ECO:0000256" key="8">
    <source>
        <dbReference type="RuleBase" id="RU361142"/>
    </source>
</evidence>
<dbReference type="Proteomes" id="UP000695562">
    <property type="component" value="Unassembled WGS sequence"/>
</dbReference>
<organism evidence="11 12">
    <name type="scientific">Polysphondylium violaceum</name>
    <dbReference type="NCBI Taxonomy" id="133409"/>
    <lineage>
        <taxon>Eukaryota</taxon>
        <taxon>Amoebozoa</taxon>
        <taxon>Evosea</taxon>
        <taxon>Eumycetozoa</taxon>
        <taxon>Dictyostelia</taxon>
        <taxon>Dictyosteliales</taxon>
        <taxon>Dictyosteliaceae</taxon>
        <taxon>Polysphondylium</taxon>
    </lineage>
</organism>
<comment type="function">
    <text evidence="8">Subunit of the oligosaccharyl transferase (OST) complex that catalyzes the initial transfer of a defined glycan (Glc(3)Man(9)GlcNAc(2) in eukaryotes) from the lipid carrier dolichol-pyrophosphate to an asparagine residue within an Asn-X-Ser/Thr consensus motif in nascent polypeptide chains, the first step in protein N-glycosylation. N-glycosylation occurs cotranslationally and the complex associates with the Sec61 complex at the channel-forming translocon complex that mediates protein translocation across the endoplasmic reticulum (ER).</text>
</comment>
<feature type="domain" description="OST48 middle" evidence="10">
    <location>
        <begin position="283"/>
        <end position="416"/>
    </location>
</feature>
<evidence type="ECO:0000256" key="2">
    <source>
        <dbReference type="ARBA" id="ARBA00004922"/>
    </source>
</evidence>
<evidence type="ECO:0000256" key="6">
    <source>
        <dbReference type="ARBA" id="ARBA00022989"/>
    </source>
</evidence>
<evidence type="ECO:0000313" key="12">
    <source>
        <dbReference type="Proteomes" id="UP000695562"/>
    </source>
</evidence>
<keyword evidence="5 8" id="KW-0256">Endoplasmic reticulum</keyword>
<name>A0A8J4UYT5_9MYCE</name>
<dbReference type="PANTHER" id="PTHR10830">
    <property type="entry name" value="DOLICHYL-DIPHOSPHOOLIGOSACCHARIDE--PROTEIN GLYCOSYLTRANSFERASE 48 KDA SUBUNIT"/>
    <property type="match status" value="1"/>
</dbReference>
<dbReference type="EMBL" id="AJWJ01000319">
    <property type="protein sequence ID" value="KAF2071998.1"/>
    <property type="molecule type" value="Genomic_DNA"/>
</dbReference>
<dbReference type="InterPro" id="IPR055457">
    <property type="entry name" value="OST48_N"/>
</dbReference>
<dbReference type="GO" id="GO:0018279">
    <property type="term" value="P:protein N-linked glycosylation via asparagine"/>
    <property type="evidence" value="ECO:0007669"/>
    <property type="project" value="UniProtKB-UniRule"/>
</dbReference>
<evidence type="ECO:0000259" key="10">
    <source>
        <dbReference type="Pfam" id="PF23358"/>
    </source>
</evidence>
<feature type="signal peptide" evidence="8">
    <location>
        <begin position="1"/>
        <end position="20"/>
    </location>
</feature>
<evidence type="ECO:0000313" key="11">
    <source>
        <dbReference type="EMBL" id="KAF2071998.1"/>
    </source>
</evidence>
<keyword evidence="12" id="KW-1185">Reference proteome</keyword>
<sequence length="423" mass="47238">MKSFIISLIIACILVSNVFGAVGGKRVLIIVDDLSMVKSHSQFFSTLEGKGYKIEYHSAGDKVELEKYGDFFYDHLILFAPTSDSLSITSSDVLKFIDGGNNVFIAASNGVISDTVRDIATECGIEIEDDKTSVFDHFNYDKQQSEQNLIVADQYIQDAPIILQGLQTPVLFKGVGHSIRQNPLNYAVLTGSSTAYSRKASGVATKLMGKKVGLVSSLQARNNARVTFAGSIDMFSNKFFTSKLGKDTVGNREFAESLLSWTLQERGILRSSNLSIKKISTESNSTVAPEILTIKDEIEYSITVEEFVKDQWVPYVGQLELEIIMLDPYIRTFIKGNKDGEYKSIIKLPDVYGVFTFEATIQKPGYGNLDTFVRQPIRPFRHDSYERFIPSAFPYYAACFSMIVGVFVFSIVFLFHQEPKKAL</sequence>
<dbReference type="OrthoDB" id="29105at2759"/>
<dbReference type="Pfam" id="PF23358">
    <property type="entry name" value="OST48_MD"/>
    <property type="match status" value="1"/>
</dbReference>
<evidence type="ECO:0000256" key="7">
    <source>
        <dbReference type="ARBA" id="ARBA00023136"/>
    </source>
</evidence>
<dbReference type="GO" id="GO:0008250">
    <property type="term" value="C:oligosaccharyltransferase complex"/>
    <property type="evidence" value="ECO:0007669"/>
    <property type="project" value="TreeGrafter"/>
</dbReference>
<dbReference type="PANTHER" id="PTHR10830:SF0">
    <property type="entry name" value="DOLICHYL-DIPHOSPHOOLIGOSACCHARIDE--PROTEIN GLYCOSYLTRANSFERASE 48 KDA SUBUNIT"/>
    <property type="match status" value="1"/>
</dbReference>
<evidence type="ECO:0000256" key="5">
    <source>
        <dbReference type="ARBA" id="ARBA00022824"/>
    </source>
</evidence>
<dbReference type="Pfam" id="PF03345">
    <property type="entry name" value="OST48_N"/>
    <property type="match status" value="1"/>
</dbReference>